<evidence type="ECO:0000256" key="3">
    <source>
        <dbReference type="ARBA" id="ARBA00022475"/>
    </source>
</evidence>
<feature type="transmembrane region" description="Helical" evidence="7">
    <location>
        <begin position="121"/>
        <end position="141"/>
    </location>
</feature>
<keyword evidence="4 7" id="KW-0812">Transmembrane</keyword>
<dbReference type="InterPro" id="IPR032818">
    <property type="entry name" value="DedA-like"/>
</dbReference>
<reference evidence="9" key="1">
    <citation type="submission" date="2019-01" db="EMBL/GenBank/DDBJ databases">
        <title>Genomic signatures and co-occurrence patterns of the ultra-small Saccharimodia (Patescibacteria phylum) suggest a symbiotic lifestyle.</title>
        <authorList>
            <person name="Lemos L."/>
            <person name="Medeiros J."/>
            <person name="Andreote F."/>
            <person name="Fernandes G."/>
            <person name="Varani A."/>
            <person name="Oliveira G."/>
            <person name="Pylro V."/>
        </authorList>
    </citation>
    <scope>NUCLEOTIDE SEQUENCE [LARGE SCALE GENOMIC DNA]</scope>
    <source>
        <strain evidence="9">AMD01</strain>
    </source>
</reference>
<dbReference type="Pfam" id="PF09335">
    <property type="entry name" value="VTT_dom"/>
    <property type="match status" value="1"/>
</dbReference>
<dbReference type="AlphaFoldDB" id="A0A4Q0AJH3"/>
<feature type="transmembrane region" description="Helical" evidence="7">
    <location>
        <begin position="39"/>
        <end position="61"/>
    </location>
</feature>
<organism evidence="9 10">
    <name type="scientific">Candidatus Chaera renei</name>
    <dbReference type="NCBI Taxonomy" id="2506947"/>
    <lineage>
        <taxon>Bacteria</taxon>
        <taxon>Candidatus Saccharimonadota</taxon>
        <taxon>Candidatus Saccharimonadia</taxon>
        <taxon>Candidatus Saccharimonadales</taxon>
        <taxon>Candidatus Saccharimonadaceae</taxon>
        <taxon>Candidatus Chaera</taxon>
    </lineage>
</organism>
<keyword evidence="5 7" id="KW-1133">Transmembrane helix</keyword>
<comment type="subcellular location">
    <subcellularLocation>
        <location evidence="1 7">Cell membrane</location>
        <topology evidence="1 7">Multi-pass membrane protein</topology>
    </subcellularLocation>
</comment>
<evidence type="ECO:0000256" key="1">
    <source>
        <dbReference type="ARBA" id="ARBA00004651"/>
    </source>
</evidence>
<evidence type="ECO:0000256" key="4">
    <source>
        <dbReference type="ARBA" id="ARBA00022692"/>
    </source>
</evidence>
<evidence type="ECO:0000256" key="6">
    <source>
        <dbReference type="ARBA" id="ARBA00023136"/>
    </source>
</evidence>
<evidence type="ECO:0000313" key="9">
    <source>
        <dbReference type="EMBL" id="RWZ79695.1"/>
    </source>
</evidence>
<feature type="transmembrane region" description="Helical" evidence="7">
    <location>
        <begin position="161"/>
        <end position="181"/>
    </location>
</feature>
<comment type="caution">
    <text evidence="7">Lacks conserved residue(s) required for the propagation of feature annotation.</text>
</comment>
<evidence type="ECO:0000259" key="8">
    <source>
        <dbReference type="Pfam" id="PF09335"/>
    </source>
</evidence>
<evidence type="ECO:0000256" key="5">
    <source>
        <dbReference type="ARBA" id="ARBA00022989"/>
    </source>
</evidence>
<comment type="caution">
    <text evidence="9">The sequence shown here is derived from an EMBL/GenBank/DDBJ whole genome shotgun (WGS) entry which is preliminary data.</text>
</comment>
<dbReference type="PANTHER" id="PTHR30353">
    <property type="entry name" value="INNER MEMBRANE PROTEIN DEDA-RELATED"/>
    <property type="match status" value="1"/>
</dbReference>
<feature type="domain" description="VTT" evidence="8">
    <location>
        <begin position="16"/>
        <end position="144"/>
    </location>
</feature>
<protein>
    <submittedName>
        <fullName evidence="9">DedA family protein</fullName>
    </submittedName>
</protein>
<keyword evidence="6 7" id="KW-0472">Membrane</keyword>
<evidence type="ECO:0000313" key="10">
    <source>
        <dbReference type="Proteomes" id="UP000289269"/>
    </source>
</evidence>
<dbReference type="PANTHER" id="PTHR30353:SF0">
    <property type="entry name" value="TRANSMEMBRANE PROTEIN"/>
    <property type="match status" value="1"/>
</dbReference>
<name>A0A4Q0AJH3_9BACT</name>
<sequence>MAVVFAESGLLIGFFLPGDSLLFTTGLLAQQGVLGGISVHWLALLLFAAAVLGDNVGYTFGRRVGRRLFKRPDSLLFSHENLTRAEAFYQRYGAKTIMLARFIPVVRTFAPILAGVGKMPYGVFVLFNVAGALLWAVGLTYAGYYAGGWFQSRGIGIDRYLLPIVLLIVALSIAPPLWHLLKDPSRRRQLIRALLKRR</sequence>
<keyword evidence="3 7" id="KW-1003">Cell membrane</keyword>
<dbReference type="InterPro" id="IPR032816">
    <property type="entry name" value="VTT_dom"/>
</dbReference>
<accession>A0A4Q0AJH3</accession>
<dbReference type="Proteomes" id="UP000289269">
    <property type="component" value="Unassembled WGS sequence"/>
</dbReference>
<comment type="similarity">
    <text evidence="2 7">Belongs to the DedA family.</text>
</comment>
<proteinExistence type="inferred from homology"/>
<gene>
    <name evidence="9" type="ORF">EOT04_00645</name>
</gene>
<dbReference type="EMBL" id="SCKW01000004">
    <property type="protein sequence ID" value="RWZ79695.1"/>
    <property type="molecule type" value="Genomic_DNA"/>
</dbReference>
<evidence type="ECO:0000256" key="7">
    <source>
        <dbReference type="RuleBase" id="RU367016"/>
    </source>
</evidence>
<evidence type="ECO:0000256" key="2">
    <source>
        <dbReference type="ARBA" id="ARBA00010792"/>
    </source>
</evidence>
<keyword evidence="10" id="KW-1185">Reference proteome</keyword>
<dbReference type="GO" id="GO:0005886">
    <property type="term" value="C:plasma membrane"/>
    <property type="evidence" value="ECO:0007669"/>
    <property type="project" value="UniProtKB-SubCell"/>
</dbReference>